<dbReference type="Gene3D" id="3.30.2080.10">
    <property type="entry name" value="GH92 mannosidase domain"/>
    <property type="match status" value="1"/>
</dbReference>
<gene>
    <name evidence="4" type="ORF">ACFFJP_03710</name>
</gene>
<dbReference type="Gene3D" id="1.20.1050.60">
    <property type="entry name" value="alpha-1,2-mannosidase"/>
    <property type="match status" value="1"/>
</dbReference>
<dbReference type="RefSeq" id="WP_377240653.1">
    <property type="nucleotide sequence ID" value="NZ_JBHLXP010000001.1"/>
</dbReference>
<accession>A0ABV6B9A6</accession>
<dbReference type="InterPro" id="IPR008928">
    <property type="entry name" value="6-hairpin_glycosidase_sf"/>
</dbReference>
<dbReference type="Pfam" id="PF07971">
    <property type="entry name" value="Glyco_hydro_92"/>
    <property type="match status" value="1"/>
</dbReference>
<name>A0ABV6B9A6_9GAMM</name>
<dbReference type="NCBIfam" id="TIGR01180">
    <property type="entry name" value="aman2_put"/>
    <property type="match status" value="1"/>
</dbReference>
<comment type="caution">
    <text evidence="4">The sequence shown here is derived from an EMBL/GenBank/DDBJ whole genome shotgun (WGS) entry which is preliminary data.</text>
</comment>
<organism evidence="4 5">
    <name type="scientific">Rheinheimera tilapiae</name>
    <dbReference type="NCBI Taxonomy" id="875043"/>
    <lineage>
        <taxon>Bacteria</taxon>
        <taxon>Pseudomonadati</taxon>
        <taxon>Pseudomonadota</taxon>
        <taxon>Gammaproteobacteria</taxon>
        <taxon>Chromatiales</taxon>
        <taxon>Chromatiaceae</taxon>
        <taxon>Rheinheimera</taxon>
    </lineage>
</organism>
<reference evidence="4 5" key="1">
    <citation type="submission" date="2024-09" db="EMBL/GenBank/DDBJ databases">
        <authorList>
            <person name="Sun Q."/>
            <person name="Mori K."/>
        </authorList>
    </citation>
    <scope>NUCLEOTIDE SEQUENCE [LARGE SCALE GENOMIC DNA]</scope>
    <source>
        <strain evidence="4 5">KCTC 23315</strain>
    </source>
</reference>
<dbReference type="Gene3D" id="1.20.1610.10">
    <property type="entry name" value="alpha-1,2-mannosidases domains"/>
    <property type="match status" value="1"/>
</dbReference>
<dbReference type="InterPro" id="IPR005887">
    <property type="entry name" value="GH92_a_mannosidase_put"/>
</dbReference>
<dbReference type="PANTHER" id="PTHR12143">
    <property type="entry name" value="PEPTIDE N-GLYCANASE PNGASE -RELATED"/>
    <property type="match status" value="1"/>
</dbReference>
<evidence type="ECO:0000313" key="4">
    <source>
        <dbReference type="EMBL" id="MFC0047397.1"/>
    </source>
</evidence>
<dbReference type="PANTHER" id="PTHR12143:SF39">
    <property type="entry name" value="SECRETED PROTEIN"/>
    <property type="match status" value="1"/>
</dbReference>
<dbReference type="SUPFAM" id="SSF48208">
    <property type="entry name" value="Six-hairpin glycosidases"/>
    <property type="match status" value="1"/>
</dbReference>
<protein>
    <submittedName>
        <fullName evidence="4">GH92 family glycosyl hydrolase</fullName>
    </submittedName>
</protein>
<evidence type="ECO:0000259" key="3">
    <source>
        <dbReference type="Pfam" id="PF17678"/>
    </source>
</evidence>
<dbReference type="InterPro" id="IPR041371">
    <property type="entry name" value="GH92_N"/>
</dbReference>
<keyword evidence="1" id="KW-0732">Signal</keyword>
<dbReference type="Proteomes" id="UP001589813">
    <property type="component" value="Unassembled WGS sequence"/>
</dbReference>
<proteinExistence type="predicted"/>
<dbReference type="InterPro" id="IPR012939">
    <property type="entry name" value="Glyco_hydro_92"/>
</dbReference>
<dbReference type="EMBL" id="JBHLXP010000001">
    <property type="protein sequence ID" value="MFC0047397.1"/>
    <property type="molecule type" value="Genomic_DNA"/>
</dbReference>
<evidence type="ECO:0000256" key="1">
    <source>
        <dbReference type="SAM" id="SignalP"/>
    </source>
</evidence>
<feature type="chain" id="PRO_5046909184" evidence="1">
    <location>
        <begin position="20"/>
        <end position="750"/>
    </location>
</feature>
<dbReference type="GO" id="GO:0016787">
    <property type="term" value="F:hydrolase activity"/>
    <property type="evidence" value="ECO:0007669"/>
    <property type="project" value="UniProtKB-KW"/>
</dbReference>
<feature type="domain" description="Glycosyl hydrolase family 92" evidence="2">
    <location>
        <begin position="281"/>
        <end position="749"/>
    </location>
</feature>
<evidence type="ECO:0000313" key="5">
    <source>
        <dbReference type="Proteomes" id="UP001589813"/>
    </source>
</evidence>
<keyword evidence="5" id="KW-1185">Reference proteome</keyword>
<dbReference type="InterPro" id="IPR014718">
    <property type="entry name" value="GH-type_carb-bd"/>
</dbReference>
<feature type="domain" description="Glycosyl hydrolase family 92 N-terminal" evidence="3">
    <location>
        <begin position="45"/>
        <end position="275"/>
    </location>
</feature>
<keyword evidence="4" id="KW-0378">Hydrolase</keyword>
<sequence length="750" mass="82437">MLKISSTALGFAAALTLNACSLPAEQPASSAAKPAADVLPDVLRYVDPFIATGGHGHTFPGAVVPFGMVQLSPDNKSKGWDWTSGYHYSDSELLGFSHTHLSGTGVGDLLDILVLPFHGDYAATLKSPAGRPVATYSHADEQASPGYYALNLPAQGISAELTATERVGVHRYQFSQAKDAQLLIDLGYAQNYDKAVMGFIRQVDTHTLVGYRFSTGWAKLQPLYFVARFNQPFQAQLYQDGVAVKGTLLQTEKAAAVLNFADLRQKPLEVAVALSYVSIDGAKKNLAAELPVLDFAAVKQQAAAKWQAQLGRFQVDAATDPQGDTNKTKFYTALYHSYLAPQLFSDVDGRYFGADGAVHQVNQAVHQQNPQMPRYTLFSLWDTFRGLHPLLTITDPGRVDGMMHSLYGFYQEQGLLPTWDLMSNETDVMIGYHAVPVLADAYFKGLTTLSAKQLLDASLASARQSRFGIDLFGKYGYVPSDLDVEAVSKTLEYAFDDHAIARLAEAAGDAKTAAEFTQRAAAWQQLFDKSSGFMRGKKANGEWVSPFNPIYVAHRTTDYTEANAWQYSFFVPHQVDAMIKRYGGDQAFVARLDQMFDMSSHMEGDVSPDITGLIGQYAHGNEPVHHVPYLYALAGEPAKGEARIRFIRDTMYHAKPDGLAGNDDLGQMSAWYVLSSLGFYPVNPVDSGYVRGTPQFQSVTLQLDNGKQLRILARGDRLKPVKRWSLNGVELPISVDYRQLMQGGDLVFEF</sequence>
<dbReference type="Gene3D" id="2.70.98.10">
    <property type="match status" value="1"/>
</dbReference>
<feature type="signal peptide" evidence="1">
    <location>
        <begin position="1"/>
        <end position="19"/>
    </location>
</feature>
<evidence type="ECO:0000259" key="2">
    <source>
        <dbReference type="Pfam" id="PF07971"/>
    </source>
</evidence>
<dbReference type="Pfam" id="PF17678">
    <property type="entry name" value="Glyco_hydro_92N"/>
    <property type="match status" value="1"/>
</dbReference>
<dbReference type="InterPro" id="IPR050883">
    <property type="entry name" value="PNGase"/>
</dbReference>